<evidence type="ECO:0000313" key="2">
    <source>
        <dbReference type="EMBL" id="KAF7838946.1"/>
    </source>
</evidence>
<keyword evidence="3" id="KW-1185">Reference proteome</keyword>
<feature type="coiled-coil region" evidence="1">
    <location>
        <begin position="128"/>
        <end position="155"/>
    </location>
</feature>
<dbReference type="Proteomes" id="UP000634136">
    <property type="component" value="Unassembled WGS sequence"/>
</dbReference>
<reference evidence="2" key="1">
    <citation type="submission" date="2020-09" db="EMBL/GenBank/DDBJ databases">
        <title>Genome-Enabled Discovery of Anthraquinone Biosynthesis in Senna tora.</title>
        <authorList>
            <person name="Kang S.-H."/>
            <person name="Pandey R.P."/>
            <person name="Lee C.-M."/>
            <person name="Sim J.-S."/>
            <person name="Jeong J.-T."/>
            <person name="Choi B.-S."/>
            <person name="Jung M."/>
            <person name="Ginzburg D."/>
            <person name="Zhao K."/>
            <person name="Won S.Y."/>
            <person name="Oh T.-J."/>
            <person name="Yu Y."/>
            <person name="Kim N.-H."/>
            <person name="Lee O.R."/>
            <person name="Lee T.-H."/>
            <person name="Bashyal P."/>
            <person name="Kim T.-S."/>
            <person name="Lee W.-H."/>
            <person name="Kawkins C."/>
            <person name="Kim C.-K."/>
            <person name="Kim J.S."/>
            <person name="Ahn B.O."/>
            <person name="Rhee S.Y."/>
            <person name="Sohng J.K."/>
        </authorList>
    </citation>
    <scope>NUCLEOTIDE SEQUENCE</scope>
    <source>
        <tissue evidence="2">Leaf</tissue>
    </source>
</reference>
<dbReference type="AlphaFoldDB" id="A0A835CDM9"/>
<proteinExistence type="predicted"/>
<name>A0A835CDM9_9FABA</name>
<gene>
    <name evidence="2" type="ORF">G2W53_007428</name>
</gene>
<dbReference type="EMBL" id="JAAIUW010000003">
    <property type="protein sequence ID" value="KAF7838946.1"/>
    <property type="molecule type" value="Genomic_DNA"/>
</dbReference>
<comment type="caution">
    <text evidence="2">The sequence shown here is derived from an EMBL/GenBank/DDBJ whole genome shotgun (WGS) entry which is preliminary data.</text>
</comment>
<evidence type="ECO:0000313" key="3">
    <source>
        <dbReference type="Proteomes" id="UP000634136"/>
    </source>
</evidence>
<protein>
    <submittedName>
        <fullName evidence="2">Uncharacterized protein</fullName>
    </submittedName>
</protein>
<keyword evidence="1" id="KW-0175">Coiled coil</keyword>
<organism evidence="2 3">
    <name type="scientific">Senna tora</name>
    <dbReference type="NCBI Taxonomy" id="362788"/>
    <lineage>
        <taxon>Eukaryota</taxon>
        <taxon>Viridiplantae</taxon>
        <taxon>Streptophyta</taxon>
        <taxon>Embryophyta</taxon>
        <taxon>Tracheophyta</taxon>
        <taxon>Spermatophyta</taxon>
        <taxon>Magnoliopsida</taxon>
        <taxon>eudicotyledons</taxon>
        <taxon>Gunneridae</taxon>
        <taxon>Pentapetalae</taxon>
        <taxon>rosids</taxon>
        <taxon>fabids</taxon>
        <taxon>Fabales</taxon>
        <taxon>Fabaceae</taxon>
        <taxon>Caesalpinioideae</taxon>
        <taxon>Cassia clade</taxon>
        <taxon>Senna</taxon>
    </lineage>
</organism>
<accession>A0A835CDM9</accession>
<sequence length="194" mass="21550">MNAERETNGGWKELCKCSGGNWQAHNQGQLPRFLASSSLLLKRLMAASTSLVCFLWLRHLTELLTRLDLGDIKGRICAPPGERKRRMVEGLIMPSKKQKQKSTGVERRWVEGSLSIEEKGTVDHETVFDCLVDENEDLEKNIKILEFELQEKVSRVAKATPEVVQPIVEQTSEGVGDQIGATVVARGVPEGGKP</sequence>
<evidence type="ECO:0000256" key="1">
    <source>
        <dbReference type="SAM" id="Coils"/>
    </source>
</evidence>